<accession>A0A2T2YDZ2</accession>
<evidence type="ECO:0000313" key="1">
    <source>
        <dbReference type="EMBL" id="PSR53730.1"/>
    </source>
</evidence>
<name>A0A2T2YDZ2_9BACT</name>
<dbReference type="EMBL" id="PYFT01000001">
    <property type="protein sequence ID" value="PSR53730.1"/>
    <property type="molecule type" value="Genomic_DNA"/>
</dbReference>
<comment type="caution">
    <text evidence="1">The sequence shown here is derived from an EMBL/GenBank/DDBJ whole genome shotgun (WGS) entry which is preliminary data.</text>
</comment>
<dbReference type="AlphaFoldDB" id="A0A2T2YDZ2"/>
<keyword evidence="2" id="KW-1185">Reference proteome</keyword>
<sequence>MLIHRIQSNAKTIGKIISVAKRLKIPKFQVNHTPKQLLSYFYRFGITVKRNTTTTKLPCNTVILPGMGKFGYFNARYKKGVEIII</sequence>
<gene>
    <name evidence="1" type="ORF">AHMF7605_09430</name>
</gene>
<organism evidence="1 2">
    <name type="scientific">Adhaeribacter arboris</name>
    <dbReference type="NCBI Taxonomy" id="2072846"/>
    <lineage>
        <taxon>Bacteria</taxon>
        <taxon>Pseudomonadati</taxon>
        <taxon>Bacteroidota</taxon>
        <taxon>Cytophagia</taxon>
        <taxon>Cytophagales</taxon>
        <taxon>Hymenobacteraceae</taxon>
        <taxon>Adhaeribacter</taxon>
    </lineage>
</organism>
<dbReference type="Proteomes" id="UP000240357">
    <property type="component" value="Unassembled WGS sequence"/>
</dbReference>
<protein>
    <submittedName>
        <fullName evidence="1">Uncharacterized protein</fullName>
    </submittedName>
</protein>
<evidence type="ECO:0000313" key="2">
    <source>
        <dbReference type="Proteomes" id="UP000240357"/>
    </source>
</evidence>
<reference evidence="1 2" key="1">
    <citation type="submission" date="2018-03" db="EMBL/GenBank/DDBJ databases">
        <title>Adhaeribacter sp. HMF7605 Genome sequencing and assembly.</title>
        <authorList>
            <person name="Kang H."/>
            <person name="Kang J."/>
            <person name="Cha I."/>
            <person name="Kim H."/>
            <person name="Joh K."/>
        </authorList>
    </citation>
    <scope>NUCLEOTIDE SEQUENCE [LARGE SCALE GENOMIC DNA]</scope>
    <source>
        <strain evidence="1 2">HMF7605</strain>
    </source>
</reference>
<proteinExistence type="predicted"/>